<dbReference type="GO" id="GO:0004190">
    <property type="term" value="F:aspartic-type endopeptidase activity"/>
    <property type="evidence" value="ECO:0007669"/>
    <property type="project" value="InterPro"/>
</dbReference>
<dbReference type="PROSITE" id="PS51767">
    <property type="entry name" value="PEPTIDASE_A1"/>
    <property type="match status" value="1"/>
</dbReference>
<evidence type="ECO:0000313" key="5">
    <source>
        <dbReference type="Proteomes" id="UP001218218"/>
    </source>
</evidence>
<dbReference type="EMBL" id="JARIHO010000020">
    <property type="protein sequence ID" value="KAJ7347105.1"/>
    <property type="molecule type" value="Genomic_DNA"/>
</dbReference>
<dbReference type="AlphaFoldDB" id="A0AAD7A1H4"/>
<keyword evidence="2" id="KW-0812">Transmembrane</keyword>
<feature type="transmembrane region" description="Helical" evidence="2">
    <location>
        <begin position="463"/>
        <end position="487"/>
    </location>
</feature>
<dbReference type="Gene3D" id="2.40.70.10">
    <property type="entry name" value="Acid Proteases"/>
    <property type="match status" value="1"/>
</dbReference>
<dbReference type="InterPro" id="IPR034164">
    <property type="entry name" value="Pepsin-like_dom"/>
</dbReference>
<organism evidence="4 5">
    <name type="scientific">Mycena albidolilacea</name>
    <dbReference type="NCBI Taxonomy" id="1033008"/>
    <lineage>
        <taxon>Eukaryota</taxon>
        <taxon>Fungi</taxon>
        <taxon>Dikarya</taxon>
        <taxon>Basidiomycota</taxon>
        <taxon>Agaricomycotina</taxon>
        <taxon>Agaricomycetes</taxon>
        <taxon>Agaricomycetidae</taxon>
        <taxon>Agaricales</taxon>
        <taxon>Marasmiineae</taxon>
        <taxon>Mycenaceae</taxon>
        <taxon>Mycena</taxon>
    </lineage>
</organism>
<feature type="domain" description="Peptidase A1" evidence="3">
    <location>
        <begin position="32"/>
        <end position="358"/>
    </location>
</feature>
<reference evidence="4" key="1">
    <citation type="submission" date="2023-03" db="EMBL/GenBank/DDBJ databases">
        <title>Massive genome expansion in bonnet fungi (Mycena s.s.) driven by repeated elements and novel gene families across ecological guilds.</title>
        <authorList>
            <consortium name="Lawrence Berkeley National Laboratory"/>
            <person name="Harder C.B."/>
            <person name="Miyauchi S."/>
            <person name="Viragh M."/>
            <person name="Kuo A."/>
            <person name="Thoen E."/>
            <person name="Andreopoulos B."/>
            <person name="Lu D."/>
            <person name="Skrede I."/>
            <person name="Drula E."/>
            <person name="Henrissat B."/>
            <person name="Morin E."/>
            <person name="Kohler A."/>
            <person name="Barry K."/>
            <person name="LaButti K."/>
            <person name="Morin E."/>
            <person name="Salamov A."/>
            <person name="Lipzen A."/>
            <person name="Mereny Z."/>
            <person name="Hegedus B."/>
            <person name="Baldrian P."/>
            <person name="Stursova M."/>
            <person name="Weitz H."/>
            <person name="Taylor A."/>
            <person name="Grigoriev I.V."/>
            <person name="Nagy L.G."/>
            <person name="Martin F."/>
            <person name="Kauserud H."/>
        </authorList>
    </citation>
    <scope>NUCLEOTIDE SEQUENCE</scope>
    <source>
        <strain evidence="4">CBHHK002</strain>
    </source>
</reference>
<dbReference type="Proteomes" id="UP001218218">
    <property type="component" value="Unassembled WGS sequence"/>
</dbReference>
<evidence type="ECO:0000313" key="4">
    <source>
        <dbReference type="EMBL" id="KAJ7347105.1"/>
    </source>
</evidence>
<dbReference type="Pfam" id="PF00026">
    <property type="entry name" value="Asp"/>
    <property type="match status" value="1"/>
</dbReference>
<gene>
    <name evidence="4" type="ORF">DFH08DRAFT_1007748</name>
</gene>
<dbReference type="SUPFAM" id="SSF50630">
    <property type="entry name" value="Acid proteases"/>
    <property type="match status" value="1"/>
</dbReference>
<sequence length="513" mass="55309">MPLSSTQRPIWHIPATPAQFEVELAPSRVATLGLQRRVGAAYPYILTEFRVAVDTGSTDLWVVSSPDFVYNTHESVPLTMYYAGGPVNGTTGIHECHIGWFGRYYRCRTRRTPGSRIHHKRILGSHSMLTETLGPVKGLPFHFNIFDQFPALDNFIGLSLSRPEDPTSHSGDASFTFNEVDHLYSHIVDTVPIPLFPGDNGRWRRWSVVVDRINVDGQDILMKSVVQKAPKVALVALIDSGTPQGSLPPDVFYALYLRIPGALFSGPSENLDNVEFAIPYNTTTTITVFIARTCSTRSTSYVDFRMIEGKNVRGCFSSFYPVEPGFPEDAFFGDTFMRNAYSIFNFGSTVAKSPTGNASIQLLSQTTEMESVMDVFTARMQQLPPPGYPPVYVGDLPGYTPVVPGNAMPSAPSSSSFSSAVPFASADTAGGGGGSSSGKGVIDLAASNDSANANASAEHYGPIIVGLLGGNLVVLLVLAALGVALYARRGGKIIARTGGTYAGPVKLREEDTD</sequence>
<proteinExistence type="inferred from homology"/>
<protein>
    <submittedName>
        <fullName evidence="4">Aspartic peptidase domain-containing protein</fullName>
    </submittedName>
</protein>
<evidence type="ECO:0000259" key="3">
    <source>
        <dbReference type="PROSITE" id="PS51767"/>
    </source>
</evidence>
<accession>A0AAD7A1H4</accession>
<evidence type="ECO:0000256" key="2">
    <source>
        <dbReference type="SAM" id="Phobius"/>
    </source>
</evidence>
<dbReference type="InterPro" id="IPR021109">
    <property type="entry name" value="Peptidase_aspartic_dom_sf"/>
</dbReference>
<name>A0AAD7A1H4_9AGAR</name>
<keyword evidence="2" id="KW-1133">Transmembrane helix</keyword>
<dbReference type="CDD" id="cd05471">
    <property type="entry name" value="pepsin_like"/>
    <property type="match status" value="1"/>
</dbReference>
<comment type="similarity">
    <text evidence="1">Belongs to the peptidase A1 family.</text>
</comment>
<evidence type="ECO:0000256" key="1">
    <source>
        <dbReference type="ARBA" id="ARBA00007447"/>
    </source>
</evidence>
<dbReference type="InterPro" id="IPR001461">
    <property type="entry name" value="Aspartic_peptidase_A1"/>
</dbReference>
<dbReference type="GO" id="GO:0006508">
    <property type="term" value="P:proteolysis"/>
    <property type="evidence" value="ECO:0007669"/>
    <property type="project" value="InterPro"/>
</dbReference>
<keyword evidence="5" id="KW-1185">Reference proteome</keyword>
<comment type="caution">
    <text evidence="4">The sequence shown here is derived from an EMBL/GenBank/DDBJ whole genome shotgun (WGS) entry which is preliminary data.</text>
</comment>
<keyword evidence="2" id="KW-0472">Membrane</keyword>
<dbReference type="InterPro" id="IPR033121">
    <property type="entry name" value="PEPTIDASE_A1"/>
</dbReference>
<dbReference type="PRINTS" id="PR00792">
    <property type="entry name" value="PEPSIN"/>
</dbReference>